<gene>
    <name evidence="3" type="ORF">CDEB00056_LOCUS5251</name>
</gene>
<dbReference type="EMBL" id="HBIO01007080">
    <property type="protein sequence ID" value="CAE0460410.1"/>
    <property type="molecule type" value="Transcribed_RNA"/>
</dbReference>
<dbReference type="SUPFAM" id="SSF55681">
    <property type="entry name" value="Class II aaRS and biotin synthetases"/>
    <property type="match status" value="1"/>
</dbReference>
<dbReference type="Gene3D" id="3.30.930.10">
    <property type="entry name" value="Bira Bifunctional Protein, Domain 2"/>
    <property type="match status" value="1"/>
</dbReference>
<accession>A0A7S3PZ84</accession>
<proteinExistence type="predicted"/>
<protein>
    <recommendedName>
        <fullName evidence="2">BPL/LPL catalytic domain-containing protein</fullName>
    </recommendedName>
</protein>
<evidence type="ECO:0000259" key="2">
    <source>
        <dbReference type="Pfam" id="PF21948"/>
    </source>
</evidence>
<dbReference type="InterPro" id="IPR053264">
    <property type="entry name" value="Lipoate-ligase_2_inactive"/>
</dbReference>
<feature type="domain" description="BPL/LPL catalytic" evidence="2">
    <location>
        <begin position="139"/>
        <end position="301"/>
    </location>
</feature>
<dbReference type="AlphaFoldDB" id="A0A7S3PZ84"/>
<sequence length="389" mass="43585">MSLLQRVQSKLYQTARHRLLGNLGVVAGSRAASFSTPPFRSLSVSSTANPTRGTSITTSSSSTKNKNKNGEKPTVHYLDLQASELSAIERLCLEEALLRHDPLQRSWAIVGTHHPSRNMHLNLDLEQLTTSSSNGHNEDCVIIMGIGGKPERLLHMPKVREDGVLTIKRFSGGGTVVVDESSLWTTFIGRNEHFGHYVDPFPRNIMKWSAEDVFHDVFDRMRIDALHHERRDQDADDNTELGGSEINIFPEFSLRENDYVLGAQKMGGNAQTITGQGWLHHTSFLWDYNAENMGYLSLPEKRPDYRGDRDHGDFLVKLKSVFGDTSATCVGVDESSAKRAFFYHVKCACQDSFELKEATVKDAIKIVDDELGGMQAWFDGKCRTKIIKV</sequence>
<dbReference type="PANTHER" id="PTHR43506">
    <property type="entry name" value="BIOTIN/LIPOATE A/B PROTEIN LIGASE FAMILY"/>
    <property type="match status" value="1"/>
</dbReference>
<dbReference type="InterPro" id="IPR004143">
    <property type="entry name" value="BPL_LPL_catalytic"/>
</dbReference>
<dbReference type="Pfam" id="PF21948">
    <property type="entry name" value="LplA-B_cat"/>
    <property type="match status" value="1"/>
</dbReference>
<dbReference type="InterPro" id="IPR045864">
    <property type="entry name" value="aa-tRNA-synth_II/BPL/LPL"/>
</dbReference>
<feature type="region of interest" description="Disordered" evidence="1">
    <location>
        <begin position="36"/>
        <end position="72"/>
    </location>
</feature>
<organism evidence="3">
    <name type="scientific">Chaetoceros debilis</name>
    <dbReference type="NCBI Taxonomy" id="122233"/>
    <lineage>
        <taxon>Eukaryota</taxon>
        <taxon>Sar</taxon>
        <taxon>Stramenopiles</taxon>
        <taxon>Ochrophyta</taxon>
        <taxon>Bacillariophyta</taxon>
        <taxon>Coscinodiscophyceae</taxon>
        <taxon>Chaetocerotophycidae</taxon>
        <taxon>Chaetocerotales</taxon>
        <taxon>Chaetocerotaceae</taxon>
        <taxon>Chaetoceros</taxon>
    </lineage>
</organism>
<evidence type="ECO:0000256" key="1">
    <source>
        <dbReference type="SAM" id="MobiDB-lite"/>
    </source>
</evidence>
<evidence type="ECO:0000313" key="3">
    <source>
        <dbReference type="EMBL" id="CAE0460410.1"/>
    </source>
</evidence>
<dbReference type="PANTHER" id="PTHR43506:SF1">
    <property type="entry name" value="BPL_LPL CATALYTIC DOMAIN-CONTAINING PROTEIN"/>
    <property type="match status" value="1"/>
</dbReference>
<feature type="compositionally biased region" description="Polar residues" evidence="1">
    <location>
        <begin position="36"/>
        <end position="56"/>
    </location>
</feature>
<name>A0A7S3PZ84_9STRA</name>
<reference evidence="3" key="1">
    <citation type="submission" date="2021-01" db="EMBL/GenBank/DDBJ databases">
        <authorList>
            <person name="Corre E."/>
            <person name="Pelletier E."/>
            <person name="Niang G."/>
            <person name="Scheremetjew M."/>
            <person name="Finn R."/>
            <person name="Kale V."/>
            <person name="Holt S."/>
            <person name="Cochrane G."/>
            <person name="Meng A."/>
            <person name="Brown T."/>
            <person name="Cohen L."/>
        </authorList>
    </citation>
    <scope>NUCLEOTIDE SEQUENCE</scope>
    <source>
        <strain evidence="3">MM31A-1</strain>
    </source>
</reference>